<evidence type="ECO:0000256" key="2">
    <source>
        <dbReference type="ARBA" id="ARBA00022741"/>
    </source>
</evidence>
<dbReference type="SMART" id="SM00983">
    <property type="entry name" value="TPK_B1_binding"/>
    <property type="match status" value="1"/>
</dbReference>
<keyword evidence="3" id="KW-0418">Kinase</keyword>
<feature type="domain" description="Thiamin pyrophosphokinase thiamin-binding" evidence="5">
    <location>
        <begin position="109"/>
        <end position="176"/>
    </location>
</feature>
<evidence type="ECO:0000256" key="3">
    <source>
        <dbReference type="ARBA" id="ARBA00022777"/>
    </source>
</evidence>
<organism evidence="6 7">
    <name type="scientific">Limulus polyphemus</name>
    <name type="common">Atlantic horseshoe crab</name>
    <dbReference type="NCBI Taxonomy" id="6850"/>
    <lineage>
        <taxon>Eukaryota</taxon>
        <taxon>Metazoa</taxon>
        <taxon>Ecdysozoa</taxon>
        <taxon>Arthropoda</taxon>
        <taxon>Chelicerata</taxon>
        <taxon>Merostomata</taxon>
        <taxon>Xiphosura</taxon>
        <taxon>Limulidae</taxon>
        <taxon>Limulus</taxon>
    </lineage>
</organism>
<evidence type="ECO:0000313" key="7">
    <source>
        <dbReference type="RefSeq" id="XP_022249480.1"/>
    </source>
</evidence>
<dbReference type="InterPro" id="IPR007373">
    <property type="entry name" value="Thiamin_PyroPKinase_B1-bd"/>
</dbReference>
<keyword evidence="2" id="KW-0547">Nucleotide-binding</keyword>
<dbReference type="InterPro" id="IPR006282">
    <property type="entry name" value="Thi_PPkinase"/>
</dbReference>
<evidence type="ECO:0000256" key="1">
    <source>
        <dbReference type="ARBA" id="ARBA00022679"/>
    </source>
</evidence>
<reference evidence="7" key="1">
    <citation type="submission" date="2025-08" db="UniProtKB">
        <authorList>
            <consortium name="RefSeq"/>
        </authorList>
    </citation>
    <scope>IDENTIFICATION</scope>
    <source>
        <tissue evidence="7">Muscle</tissue>
    </source>
</reference>
<dbReference type="Gene3D" id="2.60.120.320">
    <property type="entry name" value="Thiamin pyrophosphokinase, thiamin-binding domain"/>
    <property type="match status" value="1"/>
</dbReference>
<dbReference type="PANTHER" id="PTHR13622">
    <property type="entry name" value="THIAMIN PYROPHOSPHOKINASE"/>
    <property type="match status" value="1"/>
</dbReference>
<dbReference type="RefSeq" id="XP_022249480.1">
    <property type="nucleotide sequence ID" value="XM_022393772.1"/>
</dbReference>
<keyword evidence="4" id="KW-0067">ATP-binding</keyword>
<dbReference type="InterPro" id="IPR036759">
    <property type="entry name" value="TPK_catalytic_sf"/>
</dbReference>
<dbReference type="Pfam" id="PF04265">
    <property type="entry name" value="TPK_B1_binding"/>
    <property type="match status" value="1"/>
</dbReference>
<evidence type="ECO:0000259" key="5">
    <source>
        <dbReference type="SMART" id="SM00983"/>
    </source>
</evidence>
<gene>
    <name evidence="7" type="primary">LOC106465826</name>
</gene>
<dbReference type="InterPro" id="IPR036371">
    <property type="entry name" value="TPK_B1-bd_sf"/>
</dbReference>
<dbReference type="Pfam" id="PF04263">
    <property type="entry name" value="TPK_catalytic"/>
    <property type="match status" value="1"/>
</dbReference>
<dbReference type="GeneID" id="106465826"/>
<sequence>MANCIPHLITGDFDSLDFSLQEFYRKKGSQIIHTPDQNETDFTKSLRESTNFLREKNISADSFLIVCRNGGRMDHILSNLNTLYLAKNITCLPVFLFSGDSIIWLLDEGQHKIHVPPSVHHLHCGLIPLGEPCHHVTTTGLKWNLRNDRLNFGGLICTSNTFSGLEVVTVETERKLLWTMGTEE</sequence>
<proteinExistence type="predicted"/>
<evidence type="ECO:0000256" key="4">
    <source>
        <dbReference type="ARBA" id="ARBA00022840"/>
    </source>
</evidence>
<accession>A0ABM1T0S4</accession>
<dbReference type="SUPFAM" id="SSF63862">
    <property type="entry name" value="Thiamin pyrophosphokinase, substrate-binding domain"/>
    <property type="match status" value="1"/>
</dbReference>
<keyword evidence="6" id="KW-1185">Reference proteome</keyword>
<keyword evidence="1" id="KW-0808">Transferase</keyword>
<dbReference type="Proteomes" id="UP000694941">
    <property type="component" value="Unplaced"/>
</dbReference>
<dbReference type="Gene3D" id="3.40.50.10240">
    <property type="entry name" value="Thiamin pyrophosphokinase, catalytic domain"/>
    <property type="match status" value="1"/>
</dbReference>
<evidence type="ECO:0000313" key="6">
    <source>
        <dbReference type="Proteomes" id="UP000694941"/>
    </source>
</evidence>
<dbReference type="InterPro" id="IPR007371">
    <property type="entry name" value="TPK_catalytic"/>
</dbReference>
<dbReference type="PANTHER" id="PTHR13622:SF8">
    <property type="entry name" value="THIAMIN PYROPHOSPHOKINASE 1"/>
    <property type="match status" value="1"/>
</dbReference>
<dbReference type="NCBIfam" id="TIGR01378">
    <property type="entry name" value="thi_PPkinase"/>
    <property type="match status" value="1"/>
</dbReference>
<dbReference type="CDD" id="cd07995">
    <property type="entry name" value="TPK"/>
    <property type="match status" value="1"/>
</dbReference>
<dbReference type="SUPFAM" id="SSF63999">
    <property type="entry name" value="Thiamin pyrophosphokinase, catalytic domain"/>
    <property type="match status" value="1"/>
</dbReference>
<name>A0ABM1T0S4_LIMPO</name>
<protein>
    <submittedName>
        <fullName evidence="7">Thiamin pyrophosphokinase 1-like</fullName>
    </submittedName>
</protein>